<dbReference type="RefSeq" id="WP_186744202.1">
    <property type="nucleotide sequence ID" value="NZ_CP060394.1"/>
</dbReference>
<protein>
    <submittedName>
        <fullName evidence="1">Uncharacterized protein</fullName>
    </submittedName>
</protein>
<dbReference type="Proteomes" id="UP000515312">
    <property type="component" value="Chromosome"/>
</dbReference>
<sequence>MFQEPPARIHPYVITCKQCKENIAAPVQTMPDSWIIHTCPLCGERRRYLPAEIFKGRLSFDFDAWARKVGRL</sequence>
<dbReference type="AlphaFoldDB" id="A0A7G8BKK6"/>
<keyword evidence="2" id="KW-1185">Reference proteome</keyword>
<evidence type="ECO:0000313" key="2">
    <source>
        <dbReference type="Proteomes" id="UP000515312"/>
    </source>
</evidence>
<evidence type="ECO:0000313" key="1">
    <source>
        <dbReference type="EMBL" id="QNI33076.1"/>
    </source>
</evidence>
<organism evidence="1 2">
    <name type="scientific">Alloacidobacterium dinghuense</name>
    <dbReference type="NCBI Taxonomy" id="2763107"/>
    <lineage>
        <taxon>Bacteria</taxon>
        <taxon>Pseudomonadati</taxon>
        <taxon>Acidobacteriota</taxon>
        <taxon>Terriglobia</taxon>
        <taxon>Terriglobales</taxon>
        <taxon>Acidobacteriaceae</taxon>
        <taxon>Alloacidobacterium</taxon>
    </lineage>
</organism>
<gene>
    <name evidence="1" type="ORF">H7849_03610</name>
</gene>
<accession>A0A7G8BKK6</accession>
<reference evidence="1 2" key="1">
    <citation type="submission" date="2020-08" db="EMBL/GenBank/DDBJ databases">
        <title>Edaphobacter telluris sp. nov. and Acidobacterium dinghuensis sp. nov., two acidobacteria isolated from forest soil.</title>
        <authorList>
            <person name="Fu J."/>
            <person name="Qiu L."/>
        </authorList>
    </citation>
    <scope>NUCLEOTIDE SEQUENCE [LARGE SCALE GENOMIC DNA]</scope>
    <source>
        <strain evidence="1">4Y35</strain>
    </source>
</reference>
<name>A0A7G8BKK6_9BACT</name>
<proteinExistence type="predicted"/>
<dbReference type="KEGG" id="adin:H7849_03610"/>
<dbReference type="EMBL" id="CP060394">
    <property type="protein sequence ID" value="QNI33076.1"/>
    <property type="molecule type" value="Genomic_DNA"/>
</dbReference>